<gene>
    <name evidence="1" type="ORF">BSAL_10750</name>
</gene>
<dbReference type="AlphaFoldDB" id="A0A0S4KJE0"/>
<dbReference type="EMBL" id="CYKH01001540">
    <property type="protein sequence ID" value="CUI14700.1"/>
    <property type="molecule type" value="Genomic_DNA"/>
</dbReference>
<dbReference type="Proteomes" id="UP000051952">
    <property type="component" value="Unassembled WGS sequence"/>
</dbReference>
<name>A0A0S4KJE0_BODSA</name>
<feature type="non-terminal residue" evidence="1">
    <location>
        <position position="1"/>
    </location>
</feature>
<proteinExistence type="predicted"/>
<sequence length="139" mass="15289">VGLSLLNTALNAVQLVAAVRRRVAAVRRRVALLIKLRVDHARPLQLAAAHKHEGESSITDELLVGGDEVFEIDEEDMELDVVMIMSSEGNQSFPPECDEDLFWNSDGAAFGTELVEGPSDIMLAEAQQDPPKEMEEFTD</sequence>
<evidence type="ECO:0000313" key="2">
    <source>
        <dbReference type="Proteomes" id="UP000051952"/>
    </source>
</evidence>
<reference evidence="2" key="1">
    <citation type="submission" date="2015-09" db="EMBL/GenBank/DDBJ databases">
        <authorList>
            <consortium name="Pathogen Informatics"/>
        </authorList>
    </citation>
    <scope>NUCLEOTIDE SEQUENCE [LARGE SCALE GENOMIC DNA]</scope>
    <source>
        <strain evidence="2">Lake Konstanz</strain>
    </source>
</reference>
<accession>A0A0S4KJE0</accession>
<evidence type="ECO:0000313" key="1">
    <source>
        <dbReference type="EMBL" id="CUI14700.1"/>
    </source>
</evidence>
<protein>
    <submittedName>
        <fullName evidence="1">Uncharacterized protein</fullName>
    </submittedName>
</protein>
<dbReference type="VEuPathDB" id="TriTrypDB:BSAL_10750"/>
<organism evidence="1 2">
    <name type="scientific">Bodo saltans</name>
    <name type="common">Flagellated protozoan</name>
    <dbReference type="NCBI Taxonomy" id="75058"/>
    <lineage>
        <taxon>Eukaryota</taxon>
        <taxon>Discoba</taxon>
        <taxon>Euglenozoa</taxon>
        <taxon>Kinetoplastea</taxon>
        <taxon>Metakinetoplastina</taxon>
        <taxon>Eubodonida</taxon>
        <taxon>Bodonidae</taxon>
        <taxon>Bodo</taxon>
    </lineage>
</organism>
<keyword evidence="2" id="KW-1185">Reference proteome</keyword>